<proteinExistence type="predicted"/>
<dbReference type="HOGENOM" id="CLU_097039_2_1_5"/>
<keyword evidence="2" id="KW-1185">Reference proteome</keyword>
<protein>
    <submittedName>
        <fullName evidence="1">Uncharacterized protein</fullName>
    </submittedName>
</protein>
<dbReference type="AlphaFoldDB" id="V5SE22"/>
<reference evidence="1 2" key="1">
    <citation type="journal article" date="2014" name="Genome Announc.">
        <title>Complete Genome Sequence of Hyphomicrobium nitrativorans Strain NL23, a Denitrifying Bacterium Isolated from Biofilm of a Methanol-Fed Denitrification System Treating Seawater at the Montreal Biodome.</title>
        <authorList>
            <person name="Martineau C."/>
            <person name="Villeneuve C."/>
            <person name="Mauffrey F."/>
            <person name="Villemur R."/>
        </authorList>
    </citation>
    <scope>NUCLEOTIDE SEQUENCE [LARGE SCALE GENOMIC DNA]</scope>
    <source>
        <strain evidence="1">NL23</strain>
    </source>
</reference>
<dbReference type="InterPro" id="IPR003795">
    <property type="entry name" value="DUF192"/>
</dbReference>
<dbReference type="Pfam" id="PF02643">
    <property type="entry name" value="DUF192"/>
    <property type="match status" value="1"/>
</dbReference>
<dbReference type="InterPro" id="IPR038695">
    <property type="entry name" value="Saro_0823-like_sf"/>
</dbReference>
<gene>
    <name evidence="1" type="ORF">W911_13075</name>
</gene>
<dbReference type="Gene3D" id="2.60.120.1140">
    <property type="entry name" value="Protein of unknown function DUF192"/>
    <property type="match status" value="1"/>
</dbReference>
<name>V5SE22_9HYPH</name>
<evidence type="ECO:0000313" key="2">
    <source>
        <dbReference type="Proteomes" id="UP000018542"/>
    </source>
</evidence>
<dbReference type="KEGG" id="hni:W911_13075"/>
<organism evidence="1 2">
    <name type="scientific">Hyphomicrobium nitrativorans NL23</name>
    <dbReference type="NCBI Taxonomy" id="1029756"/>
    <lineage>
        <taxon>Bacteria</taxon>
        <taxon>Pseudomonadati</taxon>
        <taxon>Pseudomonadota</taxon>
        <taxon>Alphaproteobacteria</taxon>
        <taxon>Hyphomicrobiales</taxon>
        <taxon>Hyphomicrobiaceae</taxon>
        <taxon>Hyphomicrobium</taxon>
    </lineage>
</organism>
<dbReference type="PANTHER" id="PTHR37953">
    <property type="entry name" value="UPF0127 PROTEIN MJ1496"/>
    <property type="match status" value="1"/>
</dbReference>
<accession>V5SE22</accession>
<dbReference type="PANTHER" id="PTHR37953:SF1">
    <property type="entry name" value="UPF0127 PROTEIN MJ1496"/>
    <property type="match status" value="1"/>
</dbReference>
<evidence type="ECO:0000313" key="1">
    <source>
        <dbReference type="EMBL" id="AHB49126.1"/>
    </source>
</evidence>
<sequence length="159" mass="17140">MLATVAGAGALLWAGQSTRTADAERAGASVIEERLELVTATGVHAFDIEVATTPEQQARGLMFRTELAENKGMLFPYSEPRELTMWMRNTYIPLDMVFIRADGTVHRIEAQTVPFSERTIGSQGAVTAVLEIAGGVAARLGLKPGDTVRHAHFGTSAQR</sequence>
<dbReference type="PATRIC" id="fig|1029756.8.peg.2721"/>
<dbReference type="Proteomes" id="UP000018542">
    <property type="component" value="Chromosome"/>
</dbReference>
<dbReference type="EMBL" id="CP006912">
    <property type="protein sequence ID" value="AHB49126.1"/>
    <property type="molecule type" value="Genomic_DNA"/>
</dbReference>